<dbReference type="SUPFAM" id="SSF53254">
    <property type="entry name" value="Phosphoglycerate mutase-like"/>
    <property type="match status" value="1"/>
</dbReference>
<dbReference type="Proteomes" id="UP001389717">
    <property type="component" value="Unassembled WGS sequence"/>
</dbReference>
<evidence type="ECO:0000313" key="2">
    <source>
        <dbReference type="Proteomes" id="UP001389717"/>
    </source>
</evidence>
<sequence>MSTTMIYMVRHGDSPKDGKERTRGLTGKGLLDAQRITDRLKEEKVDVVVSSPYLRSILTVEKAGQQIGKEVVVIEDLKERIFSSAAERVSDKELVPLLEKSFLDPQFSLQGGESNADCQKRAVNVLKGLLDTYRGKKVVVGTHGAIMTLMMAHFDPRFDLKFLHRTSKPDIYRMEFDGQELVNVQRLWEVSTPVQ</sequence>
<evidence type="ECO:0000313" key="1">
    <source>
        <dbReference type="EMBL" id="MEL3971902.1"/>
    </source>
</evidence>
<keyword evidence="2" id="KW-1185">Reference proteome</keyword>
<dbReference type="PANTHER" id="PTHR48100:SF59">
    <property type="entry name" value="ADENOSYLCOBALAMIN_ALPHA-RIBAZOLE PHOSPHATASE"/>
    <property type="match status" value="1"/>
</dbReference>
<gene>
    <name evidence="1" type="ORF">AAEO50_06405</name>
</gene>
<dbReference type="EMBL" id="JBBYAF010000009">
    <property type="protein sequence ID" value="MEL3971902.1"/>
    <property type="molecule type" value="Genomic_DNA"/>
</dbReference>
<dbReference type="InterPro" id="IPR013078">
    <property type="entry name" value="His_Pase_superF_clade-1"/>
</dbReference>
<dbReference type="InterPro" id="IPR029033">
    <property type="entry name" value="His_PPase_superfam"/>
</dbReference>
<dbReference type="Pfam" id="PF00300">
    <property type="entry name" value="His_Phos_1"/>
    <property type="match status" value="1"/>
</dbReference>
<proteinExistence type="predicted"/>
<dbReference type="RefSeq" id="WP_341981659.1">
    <property type="nucleotide sequence ID" value="NZ_JBBYAF010000009.1"/>
</dbReference>
<name>A0ABU9K8T6_9BACI</name>
<accession>A0ABU9K8T6</accession>
<dbReference type="Gene3D" id="3.40.50.1240">
    <property type="entry name" value="Phosphoglycerate mutase-like"/>
    <property type="match status" value="1"/>
</dbReference>
<dbReference type="InterPro" id="IPR050275">
    <property type="entry name" value="PGM_Phosphatase"/>
</dbReference>
<reference evidence="1 2" key="1">
    <citation type="submission" date="2024-04" db="EMBL/GenBank/DDBJ databases">
        <title>Bacillus oryzaecorticis sp. nov., a moderately halophilic bacterium isolated from rice husks.</title>
        <authorList>
            <person name="Zhu H.-S."/>
        </authorList>
    </citation>
    <scope>NUCLEOTIDE SEQUENCE [LARGE SCALE GENOMIC DNA]</scope>
    <source>
        <strain evidence="1 2">ZC255</strain>
    </source>
</reference>
<organism evidence="1 2">
    <name type="scientific">Rossellomorea oryzaecorticis</name>
    <dbReference type="NCBI Taxonomy" id="1396505"/>
    <lineage>
        <taxon>Bacteria</taxon>
        <taxon>Bacillati</taxon>
        <taxon>Bacillota</taxon>
        <taxon>Bacilli</taxon>
        <taxon>Bacillales</taxon>
        <taxon>Bacillaceae</taxon>
        <taxon>Rossellomorea</taxon>
    </lineage>
</organism>
<keyword evidence="1" id="KW-0378">Hydrolase</keyword>
<dbReference type="EC" id="3.1.3.-" evidence="1"/>
<comment type="caution">
    <text evidence="1">The sequence shown here is derived from an EMBL/GenBank/DDBJ whole genome shotgun (WGS) entry which is preliminary data.</text>
</comment>
<protein>
    <submittedName>
        <fullName evidence="1">Histidine phosphatase family protein</fullName>
        <ecNumber evidence="1">3.1.3.-</ecNumber>
    </submittedName>
</protein>
<dbReference type="GO" id="GO:0016787">
    <property type="term" value="F:hydrolase activity"/>
    <property type="evidence" value="ECO:0007669"/>
    <property type="project" value="UniProtKB-KW"/>
</dbReference>
<dbReference type="PANTHER" id="PTHR48100">
    <property type="entry name" value="BROAD-SPECIFICITY PHOSPHATASE YOR283W-RELATED"/>
    <property type="match status" value="1"/>
</dbReference>
<dbReference type="CDD" id="cd07040">
    <property type="entry name" value="HP"/>
    <property type="match status" value="1"/>
</dbReference>